<organism evidence="2">
    <name type="scientific">Oryza meridionalis</name>
    <dbReference type="NCBI Taxonomy" id="40149"/>
    <lineage>
        <taxon>Eukaryota</taxon>
        <taxon>Viridiplantae</taxon>
        <taxon>Streptophyta</taxon>
        <taxon>Embryophyta</taxon>
        <taxon>Tracheophyta</taxon>
        <taxon>Spermatophyta</taxon>
        <taxon>Magnoliopsida</taxon>
        <taxon>Liliopsida</taxon>
        <taxon>Poales</taxon>
        <taxon>Poaceae</taxon>
        <taxon>BOP clade</taxon>
        <taxon>Oryzoideae</taxon>
        <taxon>Oryzeae</taxon>
        <taxon>Oryzinae</taxon>
        <taxon>Oryza</taxon>
    </lineage>
</organism>
<evidence type="ECO:0000313" key="2">
    <source>
        <dbReference type="EnsemblPlants" id="OMERI08G04680.1"/>
    </source>
</evidence>
<name>A0A0E0EIL1_9ORYZ</name>
<dbReference type="PANTHER" id="PTHR36143">
    <property type="entry name" value="OS08G0177500 PROTEIN"/>
    <property type="match status" value="1"/>
</dbReference>
<dbReference type="STRING" id="40149.A0A0E0EIL1"/>
<dbReference type="HOGENOM" id="CLU_015396_1_0_1"/>
<dbReference type="EnsemblPlants" id="OMERI08G04680.1">
    <property type="protein sequence ID" value="OMERI08G04680.1"/>
    <property type="gene ID" value="OMERI08G04680"/>
</dbReference>
<reference evidence="2" key="1">
    <citation type="submission" date="2015-04" db="UniProtKB">
        <authorList>
            <consortium name="EnsemblPlants"/>
        </authorList>
    </citation>
    <scope>IDENTIFICATION</scope>
</reference>
<dbReference type="Proteomes" id="UP000008021">
    <property type="component" value="Chromosome 8"/>
</dbReference>
<feature type="compositionally biased region" description="Polar residues" evidence="1">
    <location>
        <begin position="391"/>
        <end position="402"/>
    </location>
</feature>
<proteinExistence type="predicted"/>
<dbReference type="PANTHER" id="PTHR36143:SF4">
    <property type="entry name" value="OS08G0177500 PROTEIN"/>
    <property type="match status" value="1"/>
</dbReference>
<feature type="compositionally biased region" description="Basic residues" evidence="1">
    <location>
        <begin position="403"/>
        <end position="414"/>
    </location>
</feature>
<dbReference type="Gramene" id="OMERI08G04680.1">
    <property type="protein sequence ID" value="OMERI08G04680.1"/>
    <property type="gene ID" value="OMERI08G04680"/>
</dbReference>
<evidence type="ECO:0000313" key="3">
    <source>
        <dbReference type="Proteomes" id="UP000008021"/>
    </source>
</evidence>
<feature type="region of interest" description="Disordered" evidence="1">
    <location>
        <begin position="191"/>
        <end position="275"/>
    </location>
</feature>
<accession>A0A0E0EIL1</accession>
<feature type="compositionally biased region" description="Polar residues" evidence="1">
    <location>
        <begin position="134"/>
        <end position="144"/>
    </location>
</feature>
<evidence type="ECO:0000256" key="1">
    <source>
        <dbReference type="SAM" id="MobiDB-lite"/>
    </source>
</evidence>
<dbReference type="Gene3D" id="1.20.5.340">
    <property type="match status" value="1"/>
</dbReference>
<dbReference type="eggNOG" id="ENOG502RXMM">
    <property type="taxonomic scope" value="Eukaryota"/>
</dbReference>
<feature type="region of interest" description="Disordered" evidence="1">
    <location>
        <begin position="128"/>
        <end position="149"/>
    </location>
</feature>
<feature type="compositionally biased region" description="Basic and acidic residues" evidence="1">
    <location>
        <begin position="243"/>
        <end position="274"/>
    </location>
</feature>
<reference evidence="2" key="2">
    <citation type="submission" date="2018-05" db="EMBL/GenBank/DDBJ databases">
        <title>OmerRS3 (Oryza meridionalis Reference Sequence Version 3).</title>
        <authorList>
            <person name="Zhang J."/>
            <person name="Kudrna D."/>
            <person name="Lee S."/>
            <person name="Talag J."/>
            <person name="Welchert J."/>
            <person name="Wing R.A."/>
        </authorList>
    </citation>
    <scope>NUCLEOTIDE SEQUENCE [LARGE SCALE GENOMIC DNA]</scope>
    <source>
        <strain evidence="2">cv. OR44</strain>
    </source>
</reference>
<protein>
    <submittedName>
        <fullName evidence="2">Uncharacterized protein</fullName>
    </submittedName>
</protein>
<feature type="region of interest" description="Disordered" evidence="1">
    <location>
        <begin position="381"/>
        <end position="432"/>
    </location>
</feature>
<feature type="compositionally biased region" description="Polar residues" evidence="1">
    <location>
        <begin position="197"/>
        <end position="209"/>
    </location>
</feature>
<dbReference type="AlphaFoldDB" id="A0A0E0EIL1"/>
<feature type="compositionally biased region" description="Polar residues" evidence="1">
    <location>
        <begin position="419"/>
        <end position="432"/>
    </location>
</feature>
<keyword evidence="3" id="KW-1185">Reference proteome</keyword>
<sequence>MDGSKYRPKGSAMAGASKKVAYVLLLLLALAAAALSVVVLHKVRERRAFAVLLRERDRQLISTRILLQKNGLMKEKAFNKEMKRKLEELKATTSSLRTQKTDLKTKIKGLEVTTTTLKNREKELEAALSEKNSRVSQMEATLTDKNSHIRQMEEKAAGTNPDQMAALMELLQQKEAELEEIKIRFQDYKTTERKSVGSKSTPVQTNNANAKPDNAVVEKVTSSSDATPTKGEEKSSKNTTTAESRHPKDRSLEEKQVKSATSKEEDGLQDKTDDVIEDIDDIYGESHSKKIEFPRRNKKFLTNSGIDSQDEELHRIEHPGNSLDQDSDRVRYNKLLEKEIDKVSGETKNKKSIDGSLEKISKHSLGDANKNGLKQAVEDMAGGAAAVKPNMSVNDDGTQQQNKRPKKKKTRSKKKMIDSATTNSSNEVTKEK</sequence>